<keyword evidence="2" id="KW-0812">Transmembrane</keyword>
<evidence type="ECO:0000256" key="1">
    <source>
        <dbReference type="SAM" id="MobiDB-lite"/>
    </source>
</evidence>
<accession>A0ABW6WUX6</accession>
<evidence type="ECO:0000313" key="4">
    <source>
        <dbReference type="Proteomes" id="UP001602245"/>
    </source>
</evidence>
<dbReference type="Proteomes" id="UP001602245">
    <property type="component" value="Unassembled WGS sequence"/>
</dbReference>
<comment type="caution">
    <text evidence="3">The sequence shown here is derived from an EMBL/GenBank/DDBJ whole genome shotgun (WGS) entry which is preliminary data.</text>
</comment>
<dbReference type="EMBL" id="JBIAZU010000010">
    <property type="protein sequence ID" value="MFF5297069.1"/>
    <property type="molecule type" value="Genomic_DNA"/>
</dbReference>
<feature type="transmembrane region" description="Helical" evidence="2">
    <location>
        <begin position="47"/>
        <end position="64"/>
    </location>
</feature>
<evidence type="ECO:0000256" key="2">
    <source>
        <dbReference type="SAM" id="Phobius"/>
    </source>
</evidence>
<feature type="region of interest" description="Disordered" evidence="1">
    <location>
        <begin position="105"/>
        <end position="145"/>
    </location>
</feature>
<feature type="transmembrane region" description="Helical" evidence="2">
    <location>
        <begin position="76"/>
        <end position="99"/>
    </location>
</feature>
<name>A0ABW6WUX6_9ACTN</name>
<protein>
    <submittedName>
        <fullName evidence="3">Uncharacterized protein</fullName>
    </submittedName>
</protein>
<gene>
    <name evidence="3" type="ORF">ACFY35_47200</name>
</gene>
<keyword evidence="2" id="KW-1133">Transmembrane helix</keyword>
<proteinExistence type="predicted"/>
<reference evidence="3 4" key="1">
    <citation type="submission" date="2024-10" db="EMBL/GenBank/DDBJ databases">
        <title>The Natural Products Discovery Center: Release of the First 8490 Sequenced Strains for Exploring Actinobacteria Biosynthetic Diversity.</title>
        <authorList>
            <person name="Kalkreuter E."/>
            <person name="Kautsar S.A."/>
            <person name="Yang D."/>
            <person name="Bader C.D."/>
            <person name="Teijaro C.N."/>
            <person name="Fluegel L."/>
            <person name="Davis C.M."/>
            <person name="Simpson J.R."/>
            <person name="Lauterbach L."/>
            <person name="Steele A.D."/>
            <person name="Gui C."/>
            <person name="Meng S."/>
            <person name="Li G."/>
            <person name="Viehrig K."/>
            <person name="Ye F."/>
            <person name="Su P."/>
            <person name="Kiefer A.F."/>
            <person name="Nichols A."/>
            <person name="Cepeda A.J."/>
            <person name="Yan W."/>
            <person name="Fan B."/>
            <person name="Jiang Y."/>
            <person name="Adhikari A."/>
            <person name="Zheng C.-J."/>
            <person name="Schuster L."/>
            <person name="Cowan T.M."/>
            <person name="Smanski M.J."/>
            <person name="Chevrette M.G."/>
            <person name="De Carvalho L.P.S."/>
            <person name="Shen B."/>
        </authorList>
    </citation>
    <scope>NUCLEOTIDE SEQUENCE [LARGE SCALE GENOMIC DNA]</scope>
    <source>
        <strain evidence="3 4">NPDC000087</strain>
    </source>
</reference>
<organism evidence="3 4">
    <name type="scientific">Paractinoplanes globisporus</name>
    <dbReference type="NCBI Taxonomy" id="113565"/>
    <lineage>
        <taxon>Bacteria</taxon>
        <taxon>Bacillati</taxon>
        <taxon>Actinomycetota</taxon>
        <taxon>Actinomycetes</taxon>
        <taxon>Micromonosporales</taxon>
        <taxon>Micromonosporaceae</taxon>
        <taxon>Paractinoplanes</taxon>
    </lineage>
</organism>
<keyword evidence="2" id="KW-0472">Membrane</keyword>
<keyword evidence="4" id="KW-1185">Reference proteome</keyword>
<feature type="compositionally biased region" description="Basic and acidic residues" evidence="1">
    <location>
        <begin position="115"/>
        <end position="127"/>
    </location>
</feature>
<feature type="transmembrane region" description="Helical" evidence="2">
    <location>
        <begin position="20"/>
        <end position="40"/>
    </location>
</feature>
<sequence length="145" mass="15990">MDRLLAMSLPAQESAQHYRVAWVGFDLMLVVVLLLTAHLAWRGSRHVGLLAAAAATMLVVDAWFDVTTSQPADVPTAVLSAVFLELPLAVVCGWIALHVDQVVERRRRHHARRAAAADRDRERDPDRTASGPPVERAVAEAEDRQ</sequence>
<dbReference type="RefSeq" id="WP_157296431.1">
    <property type="nucleotide sequence ID" value="NZ_JBIAZU010000010.1"/>
</dbReference>
<evidence type="ECO:0000313" key="3">
    <source>
        <dbReference type="EMBL" id="MFF5297069.1"/>
    </source>
</evidence>